<comment type="caution">
    <text evidence="1">The sequence shown here is derived from an EMBL/GenBank/DDBJ whole genome shotgun (WGS) entry which is preliminary data.</text>
</comment>
<reference evidence="2" key="1">
    <citation type="journal article" date="2019" name="Int. J. Syst. Evol. Microbiol.">
        <title>The Global Catalogue of Microorganisms (GCM) 10K type strain sequencing project: providing services to taxonomists for standard genome sequencing and annotation.</title>
        <authorList>
            <consortium name="The Broad Institute Genomics Platform"/>
            <consortium name="The Broad Institute Genome Sequencing Center for Infectious Disease"/>
            <person name="Wu L."/>
            <person name="Ma J."/>
        </authorList>
    </citation>
    <scope>NUCLEOTIDE SEQUENCE [LARGE SCALE GENOMIC DNA]</scope>
    <source>
        <strain evidence="2">JCM 3325</strain>
    </source>
</reference>
<evidence type="ECO:0000313" key="2">
    <source>
        <dbReference type="Proteomes" id="UP001501231"/>
    </source>
</evidence>
<accession>A0ABP5VE70</accession>
<dbReference type="EMBL" id="BAAARW010000001">
    <property type="protein sequence ID" value="GAA2397971.1"/>
    <property type="molecule type" value="Genomic_DNA"/>
</dbReference>
<organism evidence="1 2">
    <name type="scientific">Actinomadura vinacea</name>
    <dbReference type="NCBI Taxonomy" id="115336"/>
    <lineage>
        <taxon>Bacteria</taxon>
        <taxon>Bacillati</taxon>
        <taxon>Actinomycetota</taxon>
        <taxon>Actinomycetes</taxon>
        <taxon>Streptosporangiales</taxon>
        <taxon>Thermomonosporaceae</taxon>
        <taxon>Actinomadura</taxon>
    </lineage>
</organism>
<name>A0ABP5VE70_9ACTN</name>
<gene>
    <name evidence="1" type="ORF">GCM10010191_00800</name>
</gene>
<protein>
    <submittedName>
        <fullName evidence="1">Uncharacterized protein</fullName>
    </submittedName>
</protein>
<dbReference type="RefSeq" id="WP_344586213.1">
    <property type="nucleotide sequence ID" value="NZ_BAAARW010000001.1"/>
</dbReference>
<proteinExistence type="predicted"/>
<keyword evidence="2" id="KW-1185">Reference proteome</keyword>
<sequence length="85" mass="9478">MGELKALRGVEMMIDGRGVTIVQPYDTVPRLFNVRDAADGQRLAILLDLGRGRWRGVRTDLGDPMNPTMLDAEDVQEAARLTLRL</sequence>
<evidence type="ECO:0000313" key="1">
    <source>
        <dbReference type="EMBL" id="GAA2397971.1"/>
    </source>
</evidence>
<dbReference type="Proteomes" id="UP001501231">
    <property type="component" value="Unassembled WGS sequence"/>
</dbReference>